<evidence type="ECO:0000313" key="2">
    <source>
        <dbReference type="Proteomes" id="UP001596152"/>
    </source>
</evidence>
<protein>
    <submittedName>
        <fullName evidence="1">TIGR02444 family protein</fullName>
    </submittedName>
</protein>
<comment type="caution">
    <text evidence="1">The sequence shown here is derived from an EMBL/GenBank/DDBJ whole genome shotgun (WGS) entry which is preliminary data.</text>
</comment>
<dbReference type="Pfam" id="PF09523">
    <property type="entry name" value="DUF2390"/>
    <property type="match status" value="1"/>
</dbReference>
<proteinExistence type="predicted"/>
<sequence>MSDSFWDWALRAYAAPGVQEACLQLQDGTGQNVPLLLWAAWTAATGRPLDEDTIKGACDCARAWDEAAVTPLRTLRRSLKSVNPDIDDAAREALRDQVKAVELSAERHLMAGLEALAPAPSGSPRPYIEALVAVARVWTRVVPRPALTTLAERLPA</sequence>
<dbReference type="Proteomes" id="UP001596152">
    <property type="component" value="Unassembled WGS sequence"/>
</dbReference>
<dbReference type="RefSeq" id="WP_374039202.1">
    <property type="nucleotide sequence ID" value="NZ_CP169082.1"/>
</dbReference>
<dbReference type="EMBL" id="JBHSLF010000047">
    <property type="protein sequence ID" value="MFC5345390.1"/>
    <property type="molecule type" value="Genomic_DNA"/>
</dbReference>
<reference evidence="2" key="1">
    <citation type="journal article" date="2019" name="Int. J. Syst. Evol. Microbiol.">
        <title>The Global Catalogue of Microorganisms (GCM) 10K type strain sequencing project: providing services to taxonomists for standard genome sequencing and annotation.</title>
        <authorList>
            <consortium name="The Broad Institute Genomics Platform"/>
            <consortium name="The Broad Institute Genome Sequencing Center for Infectious Disease"/>
            <person name="Wu L."/>
            <person name="Ma J."/>
        </authorList>
    </citation>
    <scope>NUCLEOTIDE SEQUENCE [LARGE SCALE GENOMIC DNA]</scope>
    <source>
        <strain evidence="2">JCM 12125</strain>
    </source>
</reference>
<keyword evidence="2" id="KW-1185">Reference proteome</keyword>
<organism evidence="1 2">
    <name type="scientific">Brevundimonas staleyi</name>
    <dbReference type="NCBI Taxonomy" id="74326"/>
    <lineage>
        <taxon>Bacteria</taxon>
        <taxon>Pseudomonadati</taxon>
        <taxon>Pseudomonadota</taxon>
        <taxon>Alphaproteobacteria</taxon>
        <taxon>Caulobacterales</taxon>
        <taxon>Caulobacteraceae</taxon>
        <taxon>Brevundimonas</taxon>
    </lineage>
</organism>
<gene>
    <name evidence="1" type="ORF">ACFPIE_15860</name>
</gene>
<evidence type="ECO:0000313" key="1">
    <source>
        <dbReference type="EMBL" id="MFC5345390.1"/>
    </source>
</evidence>
<dbReference type="InterPro" id="IPR012659">
    <property type="entry name" value="CHP02444"/>
</dbReference>
<dbReference type="NCBIfam" id="TIGR02444">
    <property type="entry name" value="TIGR02444 family protein"/>
    <property type="match status" value="1"/>
</dbReference>
<accession>A0ABW0FUH3</accession>
<name>A0ABW0FUH3_9CAUL</name>